<dbReference type="InterPro" id="IPR019897">
    <property type="entry name" value="RidA_CS"/>
</dbReference>
<dbReference type="FunFam" id="3.30.1330.40:FF:000001">
    <property type="entry name" value="L-PSP family endoribonuclease"/>
    <property type="match status" value="1"/>
</dbReference>
<comment type="caution">
    <text evidence="2">The sequence shown here is derived from an EMBL/GenBank/DDBJ whole genome shotgun (WGS) entry which is preliminary data.</text>
</comment>
<dbReference type="OrthoDB" id="309640at2759"/>
<dbReference type="Proteomes" id="UP000813427">
    <property type="component" value="Unassembled WGS sequence"/>
</dbReference>
<dbReference type="GO" id="GO:0005739">
    <property type="term" value="C:mitochondrion"/>
    <property type="evidence" value="ECO:0007669"/>
    <property type="project" value="TreeGrafter"/>
</dbReference>
<dbReference type="InterPro" id="IPR006175">
    <property type="entry name" value="YjgF/YER057c/UK114"/>
</dbReference>
<dbReference type="SUPFAM" id="SSF55298">
    <property type="entry name" value="YjgF-like"/>
    <property type="match status" value="1"/>
</dbReference>
<dbReference type="PANTHER" id="PTHR11803:SF58">
    <property type="entry name" value="PROTEIN HMF1-RELATED"/>
    <property type="match status" value="1"/>
</dbReference>
<comment type="similarity">
    <text evidence="1">Belongs to the RutC family.</text>
</comment>
<protein>
    <submittedName>
        <fullName evidence="2">Endoribonuclease L-PSP/chorismate mutase-like protein</fullName>
    </submittedName>
</protein>
<keyword evidence="3" id="KW-1185">Reference proteome</keyword>
<dbReference type="CDD" id="cd00448">
    <property type="entry name" value="YjgF_YER057c_UK114_family"/>
    <property type="match status" value="1"/>
</dbReference>
<dbReference type="Pfam" id="PF01042">
    <property type="entry name" value="Ribonuc_L-PSP"/>
    <property type="match status" value="1"/>
</dbReference>
<evidence type="ECO:0000313" key="2">
    <source>
        <dbReference type="EMBL" id="KAH7245334.1"/>
    </source>
</evidence>
<name>A0A8K0S005_9HYPO</name>
<reference evidence="2" key="1">
    <citation type="journal article" date="2021" name="Nat. Commun.">
        <title>Genetic determinants of endophytism in the Arabidopsis root mycobiome.</title>
        <authorList>
            <person name="Mesny F."/>
            <person name="Miyauchi S."/>
            <person name="Thiergart T."/>
            <person name="Pickel B."/>
            <person name="Atanasova L."/>
            <person name="Karlsson M."/>
            <person name="Huettel B."/>
            <person name="Barry K.W."/>
            <person name="Haridas S."/>
            <person name="Chen C."/>
            <person name="Bauer D."/>
            <person name="Andreopoulos W."/>
            <person name="Pangilinan J."/>
            <person name="LaButti K."/>
            <person name="Riley R."/>
            <person name="Lipzen A."/>
            <person name="Clum A."/>
            <person name="Drula E."/>
            <person name="Henrissat B."/>
            <person name="Kohler A."/>
            <person name="Grigoriev I.V."/>
            <person name="Martin F.M."/>
            <person name="Hacquard S."/>
        </authorList>
    </citation>
    <scope>NUCLEOTIDE SEQUENCE</scope>
    <source>
        <strain evidence="2">MPI-SDFR-AT-0068</strain>
    </source>
</reference>
<sequence length="129" mass="13582">MAARQAINRPNFSSPILSEAIIHNGLIYTSGKIGVDAKTGNLVSDDVAKQTKAALGLLESVLLEAGSGLHKIIKCNIYLTNIAYFAAMNTIYIATIPNPKPARVCVTVAELGRGAKVEIDCVAIAGRAM</sequence>
<dbReference type="InterPro" id="IPR035959">
    <property type="entry name" value="RutC-like_sf"/>
</dbReference>
<dbReference type="PANTHER" id="PTHR11803">
    <property type="entry name" value="2-IMINOBUTANOATE/2-IMINOPROPANOATE DEAMINASE RIDA"/>
    <property type="match status" value="1"/>
</dbReference>
<dbReference type="PROSITE" id="PS01094">
    <property type="entry name" value="UPF0076"/>
    <property type="match status" value="1"/>
</dbReference>
<evidence type="ECO:0000313" key="3">
    <source>
        <dbReference type="Proteomes" id="UP000813427"/>
    </source>
</evidence>
<dbReference type="GO" id="GO:0005829">
    <property type="term" value="C:cytosol"/>
    <property type="evidence" value="ECO:0007669"/>
    <property type="project" value="TreeGrafter"/>
</dbReference>
<proteinExistence type="inferred from homology"/>
<evidence type="ECO:0000256" key="1">
    <source>
        <dbReference type="ARBA" id="ARBA00010552"/>
    </source>
</evidence>
<dbReference type="AlphaFoldDB" id="A0A8K0S005"/>
<gene>
    <name evidence="2" type="ORF">BKA59DRAFT_526933</name>
</gene>
<dbReference type="GO" id="GO:0019239">
    <property type="term" value="F:deaminase activity"/>
    <property type="evidence" value="ECO:0007669"/>
    <property type="project" value="TreeGrafter"/>
</dbReference>
<dbReference type="Gene3D" id="3.30.1330.40">
    <property type="entry name" value="RutC-like"/>
    <property type="match status" value="1"/>
</dbReference>
<accession>A0A8K0S005</accession>
<dbReference type="EMBL" id="JAGPXF010000004">
    <property type="protein sequence ID" value="KAH7245334.1"/>
    <property type="molecule type" value="Genomic_DNA"/>
</dbReference>
<organism evidence="2 3">
    <name type="scientific">Fusarium tricinctum</name>
    <dbReference type="NCBI Taxonomy" id="61284"/>
    <lineage>
        <taxon>Eukaryota</taxon>
        <taxon>Fungi</taxon>
        <taxon>Dikarya</taxon>
        <taxon>Ascomycota</taxon>
        <taxon>Pezizomycotina</taxon>
        <taxon>Sordariomycetes</taxon>
        <taxon>Hypocreomycetidae</taxon>
        <taxon>Hypocreales</taxon>
        <taxon>Nectriaceae</taxon>
        <taxon>Fusarium</taxon>
        <taxon>Fusarium tricinctum species complex</taxon>
    </lineage>
</organism>